<dbReference type="EMBL" id="KZ348733">
    <property type="protein sequence ID" value="PIO65784.1"/>
    <property type="molecule type" value="Genomic_DNA"/>
</dbReference>
<comment type="caution">
    <text evidence="4">Lacks conserved residue(s) required for the propagation of feature annotation.</text>
</comment>
<dbReference type="InterPro" id="IPR051022">
    <property type="entry name" value="Notch_Cell-Fate_Det"/>
</dbReference>
<feature type="compositionally biased region" description="Basic residues" evidence="5">
    <location>
        <begin position="262"/>
        <end position="273"/>
    </location>
</feature>
<dbReference type="InterPro" id="IPR001791">
    <property type="entry name" value="Laminin_G"/>
</dbReference>
<gene>
    <name evidence="7" type="ORF">TELCIR_12527</name>
</gene>
<dbReference type="PANTHER" id="PTHR24049">
    <property type="entry name" value="CRUMBS FAMILY MEMBER"/>
    <property type="match status" value="1"/>
</dbReference>
<proteinExistence type="predicted"/>
<sequence>SSAECVLWIALPSYFIASWERHLAPAGDGICQSLQYNPYVIQEGRFKCVCPKGFKGDYCETNIDDCEKIKCQNGAKCVDMGKKCSLSIDNLAGQSIENDGKLEIFALETKQYLYIGGLPPDRAARVKESFHVKESNSFTGCISDVFVNEVAVDFENAVEKERITVGCTHVVDLCAGVVDSAIRLCTALWLPLMWEGRVPPEPGRRDQTDSGARQARDLNYHNEHVEAVTETALVQLNVEEQRLRWYGHVLRRLQGKNWQWTLKRKSTGRKQPQRRGEETSSRRASLKSGPWQKMFWIEQHGDDCKCSGLRGTKARDKKEL</sequence>
<dbReference type="PROSITE" id="PS01186">
    <property type="entry name" value="EGF_2"/>
    <property type="match status" value="1"/>
</dbReference>
<evidence type="ECO:0000259" key="6">
    <source>
        <dbReference type="PROSITE" id="PS50025"/>
    </source>
</evidence>
<feature type="region of interest" description="Disordered" evidence="5">
    <location>
        <begin position="262"/>
        <end position="287"/>
    </location>
</feature>
<dbReference type="SUPFAM" id="SSF49899">
    <property type="entry name" value="Concanavalin A-like lectins/glucanases"/>
    <property type="match status" value="1"/>
</dbReference>
<dbReference type="OrthoDB" id="283575at2759"/>
<keyword evidence="3" id="KW-1015">Disulfide bond</keyword>
<evidence type="ECO:0000256" key="5">
    <source>
        <dbReference type="SAM" id="MobiDB-lite"/>
    </source>
</evidence>
<name>A0A2G9U6H4_TELCI</name>
<dbReference type="CDD" id="cd00110">
    <property type="entry name" value="LamG"/>
    <property type="match status" value="1"/>
</dbReference>
<reference evidence="7 8" key="1">
    <citation type="submission" date="2015-09" db="EMBL/GenBank/DDBJ databases">
        <title>Draft genome of the parasitic nematode Teladorsagia circumcincta isolate WARC Sus (inbred).</title>
        <authorList>
            <person name="Mitreva M."/>
        </authorList>
    </citation>
    <scope>NUCLEOTIDE SEQUENCE [LARGE SCALE GENOMIC DNA]</scope>
    <source>
        <strain evidence="7 8">S</strain>
    </source>
</reference>
<keyword evidence="8" id="KW-1185">Reference proteome</keyword>
<dbReference type="InterPro" id="IPR013320">
    <property type="entry name" value="ConA-like_dom_sf"/>
</dbReference>
<dbReference type="AlphaFoldDB" id="A0A2G9U6H4"/>
<dbReference type="Gene3D" id="2.10.25.10">
    <property type="entry name" value="Laminin"/>
    <property type="match status" value="1"/>
</dbReference>
<accession>A0A2G9U6H4</accession>
<keyword evidence="2" id="KW-0677">Repeat</keyword>
<dbReference type="Proteomes" id="UP000230423">
    <property type="component" value="Unassembled WGS sequence"/>
</dbReference>
<dbReference type="Pfam" id="PF02210">
    <property type="entry name" value="Laminin_G_2"/>
    <property type="match status" value="1"/>
</dbReference>
<dbReference type="GO" id="GO:0016020">
    <property type="term" value="C:membrane"/>
    <property type="evidence" value="ECO:0007669"/>
    <property type="project" value="UniProtKB-SubCell"/>
</dbReference>
<evidence type="ECO:0000256" key="4">
    <source>
        <dbReference type="PROSITE-ProRule" id="PRU00122"/>
    </source>
</evidence>
<dbReference type="InterPro" id="IPR000742">
    <property type="entry name" value="EGF"/>
</dbReference>
<organism evidence="7 8">
    <name type="scientific">Teladorsagia circumcincta</name>
    <name type="common">Brown stomach worm</name>
    <name type="synonym">Ostertagia circumcincta</name>
    <dbReference type="NCBI Taxonomy" id="45464"/>
    <lineage>
        <taxon>Eukaryota</taxon>
        <taxon>Metazoa</taxon>
        <taxon>Ecdysozoa</taxon>
        <taxon>Nematoda</taxon>
        <taxon>Chromadorea</taxon>
        <taxon>Rhabditida</taxon>
        <taxon>Rhabditina</taxon>
        <taxon>Rhabditomorpha</taxon>
        <taxon>Strongyloidea</taxon>
        <taxon>Trichostrongylidae</taxon>
        <taxon>Teladorsagia</taxon>
    </lineage>
</organism>
<dbReference type="PROSITE" id="PS00022">
    <property type="entry name" value="EGF_1"/>
    <property type="match status" value="1"/>
</dbReference>
<protein>
    <recommendedName>
        <fullName evidence="6">Laminin G domain-containing protein</fullName>
    </recommendedName>
</protein>
<feature type="non-terminal residue" evidence="7">
    <location>
        <position position="1"/>
    </location>
</feature>
<evidence type="ECO:0000256" key="2">
    <source>
        <dbReference type="ARBA" id="ARBA00022737"/>
    </source>
</evidence>
<keyword evidence="1" id="KW-0245">EGF-like domain</keyword>
<evidence type="ECO:0000256" key="3">
    <source>
        <dbReference type="ARBA" id="ARBA00023157"/>
    </source>
</evidence>
<evidence type="ECO:0000313" key="8">
    <source>
        <dbReference type="Proteomes" id="UP000230423"/>
    </source>
</evidence>
<evidence type="ECO:0000313" key="7">
    <source>
        <dbReference type="EMBL" id="PIO65784.1"/>
    </source>
</evidence>
<feature type="domain" description="Laminin G" evidence="6">
    <location>
        <begin position="1"/>
        <end position="167"/>
    </location>
</feature>
<dbReference type="Gene3D" id="2.60.120.200">
    <property type="match status" value="1"/>
</dbReference>
<evidence type="ECO:0000256" key="1">
    <source>
        <dbReference type="ARBA" id="ARBA00022536"/>
    </source>
</evidence>
<dbReference type="PROSITE" id="PS50025">
    <property type="entry name" value="LAM_G_DOMAIN"/>
    <property type="match status" value="1"/>
</dbReference>